<dbReference type="AlphaFoldDB" id="A0A8S9UCE3"/>
<evidence type="ECO:0000313" key="3">
    <source>
        <dbReference type="Proteomes" id="UP000704712"/>
    </source>
</evidence>
<dbReference type="EMBL" id="JAACNO010001679">
    <property type="protein sequence ID" value="KAF4138411.1"/>
    <property type="molecule type" value="Genomic_DNA"/>
</dbReference>
<reference evidence="2" key="1">
    <citation type="submission" date="2020-03" db="EMBL/GenBank/DDBJ databases">
        <title>Hybrid Assembly of Korean Phytophthora infestans isolates.</title>
        <authorList>
            <person name="Prokchorchik M."/>
            <person name="Lee Y."/>
            <person name="Seo J."/>
            <person name="Cho J.-H."/>
            <person name="Park Y.-E."/>
            <person name="Jang D.-C."/>
            <person name="Im J.-S."/>
            <person name="Choi J.-G."/>
            <person name="Park H.-J."/>
            <person name="Lee G.-B."/>
            <person name="Lee Y.-G."/>
            <person name="Hong S.-Y."/>
            <person name="Cho K."/>
            <person name="Sohn K.H."/>
        </authorList>
    </citation>
    <scope>NUCLEOTIDE SEQUENCE</scope>
    <source>
        <strain evidence="2">KR_2_A2</strain>
    </source>
</reference>
<accession>A0A8S9UCE3</accession>
<feature type="region of interest" description="Disordered" evidence="1">
    <location>
        <begin position="115"/>
        <end position="138"/>
    </location>
</feature>
<protein>
    <submittedName>
        <fullName evidence="2">Uncharacterized protein</fullName>
    </submittedName>
</protein>
<organism evidence="2 3">
    <name type="scientific">Phytophthora infestans</name>
    <name type="common">Potato late blight agent</name>
    <name type="synonym">Botrytis infestans</name>
    <dbReference type="NCBI Taxonomy" id="4787"/>
    <lineage>
        <taxon>Eukaryota</taxon>
        <taxon>Sar</taxon>
        <taxon>Stramenopiles</taxon>
        <taxon>Oomycota</taxon>
        <taxon>Peronosporomycetes</taxon>
        <taxon>Peronosporales</taxon>
        <taxon>Peronosporaceae</taxon>
        <taxon>Phytophthora</taxon>
    </lineage>
</organism>
<feature type="compositionally biased region" description="Pro residues" evidence="1">
    <location>
        <begin position="125"/>
        <end position="136"/>
    </location>
</feature>
<feature type="compositionally biased region" description="Low complexity" evidence="1">
    <location>
        <begin position="63"/>
        <end position="78"/>
    </location>
</feature>
<feature type="non-terminal residue" evidence="2">
    <location>
        <position position="1"/>
    </location>
</feature>
<evidence type="ECO:0000313" key="2">
    <source>
        <dbReference type="EMBL" id="KAF4138411.1"/>
    </source>
</evidence>
<proteinExistence type="predicted"/>
<sequence length="224" mass="24095">SLTPDDSICHAKPAQGMATPLVRLMDGVQMLPFGNVGEKSPVLKAQVSLQSPVTLMQDKRQQSRPSSGSSTRSTPRRQLSQRAMFKSSLRLYVIEISLVEDEPLSAAAPFTDEHAEKSSEVIVDTPPPVLSSPPPASSLGRRPHLLPLLRLLYHSRDAGEASSVAPTRSSPGIVIVSTFSPNFDHRQTILSSSLPAPTHGVRPVVQSSAKIPAKSTLVGDLRFH</sequence>
<dbReference type="Proteomes" id="UP000704712">
    <property type="component" value="Unassembled WGS sequence"/>
</dbReference>
<feature type="region of interest" description="Disordered" evidence="1">
    <location>
        <begin position="54"/>
        <end position="80"/>
    </location>
</feature>
<comment type="caution">
    <text evidence="2">The sequence shown here is derived from an EMBL/GenBank/DDBJ whole genome shotgun (WGS) entry which is preliminary data.</text>
</comment>
<name>A0A8S9UCE3_PHYIN</name>
<evidence type="ECO:0000256" key="1">
    <source>
        <dbReference type="SAM" id="MobiDB-lite"/>
    </source>
</evidence>
<gene>
    <name evidence="2" type="ORF">GN958_ATG12433</name>
</gene>